<sequence length="55" mass="6390">MILNRQSQFTMLAKSPASIYWQYALVFIYKKGSPVHEALYIHVGTWKGSYSHPLM</sequence>
<dbReference type="AlphaFoldDB" id="M1B3C7"/>
<proteinExistence type="predicted"/>
<protein>
    <submittedName>
        <fullName evidence="1">Uncharacterized protein</fullName>
    </submittedName>
</protein>
<dbReference type="EnsemblPlants" id="PGSC0003DMT400036158">
    <property type="protein sequence ID" value="PGSC0003DMT400036158"/>
    <property type="gene ID" value="PGSC0003DMG400013922"/>
</dbReference>
<dbReference type="HOGENOM" id="CLU_3036189_0_0_1"/>
<reference evidence="1" key="2">
    <citation type="submission" date="2015-06" db="UniProtKB">
        <authorList>
            <consortium name="EnsemblPlants"/>
        </authorList>
    </citation>
    <scope>IDENTIFICATION</scope>
    <source>
        <strain evidence="1">DM1-3 516 R44</strain>
    </source>
</reference>
<dbReference type="InParanoid" id="M1B3C7"/>
<accession>M1B3C7</accession>
<reference evidence="2" key="1">
    <citation type="journal article" date="2011" name="Nature">
        <title>Genome sequence and analysis of the tuber crop potato.</title>
        <authorList>
            <consortium name="The Potato Genome Sequencing Consortium"/>
        </authorList>
    </citation>
    <scope>NUCLEOTIDE SEQUENCE [LARGE SCALE GENOMIC DNA]</scope>
    <source>
        <strain evidence="2">cv. DM1-3 516 R44</strain>
    </source>
</reference>
<organism evidence="1 2">
    <name type="scientific">Solanum tuberosum</name>
    <name type="common">Potato</name>
    <dbReference type="NCBI Taxonomy" id="4113"/>
    <lineage>
        <taxon>Eukaryota</taxon>
        <taxon>Viridiplantae</taxon>
        <taxon>Streptophyta</taxon>
        <taxon>Embryophyta</taxon>
        <taxon>Tracheophyta</taxon>
        <taxon>Spermatophyta</taxon>
        <taxon>Magnoliopsida</taxon>
        <taxon>eudicotyledons</taxon>
        <taxon>Gunneridae</taxon>
        <taxon>Pentapetalae</taxon>
        <taxon>asterids</taxon>
        <taxon>lamiids</taxon>
        <taxon>Solanales</taxon>
        <taxon>Solanaceae</taxon>
        <taxon>Solanoideae</taxon>
        <taxon>Solaneae</taxon>
        <taxon>Solanum</taxon>
    </lineage>
</organism>
<keyword evidence="2" id="KW-1185">Reference proteome</keyword>
<dbReference type="Gramene" id="PGSC0003DMT400036158">
    <property type="protein sequence ID" value="PGSC0003DMT400036158"/>
    <property type="gene ID" value="PGSC0003DMG400013922"/>
</dbReference>
<evidence type="ECO:0000313" key="2">
    <source>
        <dbReference type="Proteomes" id="UP000011115"/>
    </source>
</evidence>
<dbReference type="Proteomes" id="UP000011115">
    <property type="component" value="Unassembled WGS sequence"/>
</dbReference>
<dbReference type="PaxDb" id="4113-PGSC0003DMT400036158"/>
<evidence type="ECO:0000313" key="1">
    <source>
        <dbReference type="EnsemblPlants" id="PGSC0003DMT400036158"/>
    </source>
</evidence>
<name>M1B3C7_SOLTU</name>